<keyword evidence="6" id="KW-1185">Reference proteome</keyword>
<feature type="compositionally biased region" description="Basic residues" evidence="3">
    <location>
        <begin position="543"/>
        <end position="556"/>
    </location>
</feature>
<dbReference type="Proteomes" id="UP000315783">
    <property type="component" value="Unassembled WGS sequence"/>
</dbReference>
<evidence type="ECO:0000313" key="5">
    <source>
        <dbReference type="EMBL" id="TQV91309.1"/>
    </source>
</evidence>
<evidence type="ECO:0000313" key="6">
    <source>
        <dbReference type="Proteomes" id="UP000315783"/>
    </source>
</evidence>
<keyword evidence="1 2" id="KW-0728">SH3 domain</keyword>
<feature type="compositionally biased region" description="Basic and acidic residues" evidence="3">
    <location>
        <begin position="465"/>
        <end position="492"/>
    </location>
</feature>
<evidence type="ECO:0000259" key="4">
    <source>
        <dbReference type="PROSITE" id="PS50002"/>
    </source>
</evidence>
<sequence>MSRAVPPHGGDAPPPYSETDIYSNSGAAAAPSSTSSAPPPTTADDVASRMSSSNEEIIYTPPDTPRTGSAGAGTITGVAQPGADLYFETRPPPPPDVIPPSTLVHALQLDAPSLPDDFPFPSDWEKRDVNAQDWATFINFLLPDHTTRGNDVVLERKLRAEAESEAGDSVSSGRSQQAELQRHLLRTAGPEALRDEAQRRANALATVHEWNAGFFGPRGITVTIAPGGDDEIRHATSTRGGQGQPDAGSDPRLPDPASFRMDADGITYGRRFVMDSNGIRIGSLIMDAGGIRMASHENDAPGTSHEAGAGSSSRNMPGFSGTEPPPRGRTAVNVGVNIKGKDKARDRSASSVSSVSSASSSSSVSSLDSLPDYDDVREQQLPAYLGILQDWTSKPNHLRNNTDVAWLKNELKSARSQASGGPHADKKVLKSQIKALLKQWKQIQREQHRAQRDTRSARKKQRRQEKRERRQWKRDMKRSQRDVRRAERDARRHGGGHVHHPPGPPSLPPLPYGSSSMPAPPPMPSMPAMPHGMMHGSPSRGFHDHRPHQQHRHHREHGFGSRGSWGHRDHGGFGRGGFSGGFSGAWPSRGPHTHTSWAGRHQPPGGCWSVDGDRHNEAQSSSSSPPPPPPPNPAIAAKYTAAQSIEDAIRTQQEKADKMDAGPGRDAIHSAIASMTQSLESLRVDADAEYARHVADSHIAQERSAAAAAAAAAAQERSAIATASWWTTDKGCLSFQPGAKITDVRFPSDNWWHGTYKGQSGFFPPSHVKLLPM</sequence>
<feature type="compositionally biased region" description="Basic and acidic residues" evidence="3">
    <location>
        <begin position="339"/>
        <end position="348"/>
    </location>
</feature>
<reference evidence="5 6" key="1">
    <citation type="journal article" date="2019" name="Appl. Microbiol. Biotechnol.">
        <title>Genome sequence of Isaria javanica and comparative genome analysis insights into family S53 peptidase evolution in fungal entomopathogens.</title>
        <authorList>
            <person name="Lin R."/>
            <person name="Zhang X."/>
            <person name="Xin B."/>
            <person name="Zou M."/>
            <person name="Gao Y."/>
            <person name="Qin F."/>
            <person name="Hu Q."/>
            <person name="Xie B."/>
            <person name="Cheng X."/>
        </authorList>
    </citation>
    <scope>NUCLEOTIDE SEQUENCE [LARGE SCALE GENOMIC DNA]</scope>
    <source>
        <strain evidence="5 6">IJ1G</strain>
    </source>
</reference>
<accession>A0A545VMK7</accession>
<dbReference type="Gene3D" id="2.30.30.40">
    <property type="entry name" value="SH3 Domains"/>
    <property type="match status" value="1"/>
</dbReference>
<organism evidence="5 6">
    <name type="scientific">Cordyceps javanica</name>
    <dbReference type="NCBI Taxonomy" id="43265"/>
    <lineage>
        <taxon>Eukaryota</taxon>
        <taxon>Fungi</taxon>
        <taxon>Dikarya</taxon>
        <taxon>Ascomycota</taxon>
        <taxon>Pezizomycotina</taxon>
        <taxon>Sordariomycetes</taxon>
        <taxon>Hypocreomycetidae</taxon>
        <taxon>Hypocreales</taxon>
        <taxon>Cordycipitaceae</taxon>
        <taxon>Cordyceps</taxon>
    </lineage>
</organism>
<feature type="region of interest" description="Disordered" evidence="3">
    <location>
        <begin position="442"/>
        <end position="635"/>
    </location>
</feature>
<feature type="region of interest" description="Disordered" evidence="3">
    <location>
        <begin position="225"/>
        <end position="262"/>
    </location>
</feature>
<feature type="region of interest" description="Disordered" evidence="3">
    <location>
        <begin position="295"/>
        <end position="371"/>
    </location>
</feature>
<dbReference type="SMART" id="SM00326">
    <property type="entry name" value="SH3"/>
    <property type="match status" value="1"/>
</dbReference>
<evidence type="ECO:0000256" key="2">
    <source>
        <dbReference type="PROSITE-ProRule" id="PRU00192"/>
    </source>
</evidence>
<comment type="caution">
    <text evidence="5">The sequence shown here is derived from an EMBL/GenBank/DDBJ whole genome shotgun (WGS) entry which is preliminary data.</text>
</comment>
<dbReference type="OrthoDB" id="5408998at2759"/>
<feature type="compositionally biased region" description="Low complexity" evidence="3">
    <location>
        <begin position="349"/>
        <end position="366"/>
    </location>
</feature>
<feature type="compositionally biased region" description="Pro residues" evidence="3">
    <location>
        <begin position="624"/>
        <end position="633"/>
    </location>
</feature>
<dbReference type="PROSITE" id="PS50002">
    <property type="entry name" value="SH3"/>
    <property type="match status" value="1"/>
</dbReference>
<feature type="compositionally biased region" description="Gly residues" evidence="3">
    <location>
        <begin position="573"/>
        <end position="583"/>
    </location>
</feature>
<feature type="compositionally biased region" description="Pro residues" evidence="3">
    <location>
        <begin position="501"/>
        <end position="511"/>
    </location>
</feature>
<dbReference type="EMBL" id="SPUK01000020">
    <property type="protein sequence ID" value="TQV91309.1"/>
    <property type="molecule type" value="Genomic_DNA"/>
</dbReference>
<feature type="compositionally biased region" description="Low complexity" evidence="3">
    <location>
        <begin position="528"/>
        <end position="538"/>
    </location>
</feature>
<protein>
    <submittedName>
        <fullName evidence="5">RING finger domain-containing protein</fullName>
    </submittedName>
</protein>
<evidence type="ECO:0000256" key="3">
    <source>
        <dbReference type="SAM" id="MobiDB-lite"/>
    </source>
</evidence>
<feature type="compositionally biased region" description="Low complexity" evidence="3">
    <location>
        <begin position="27"/>
        <end position="36"/>
    </location>
</feature>
<dbReference type="InterPro" id="IPR036028">
    <property type="entry name" value="SH3-like_dom_sf"/>
</dbReference>
<feature type="region of interest" description="Disordered" evidence="3">
    <location>
        <begin position="1"/>
        <end position="74"/>
    </location>
</feature>
<feature type="compositionally biased region" description="Pro residues" evidence="3">
    <location>
        <begin position="518"/>
        <end position="527"/>
    </location>
</feature>
<dbReference type="SUPFAM" id="SSF50044">
    <property type="entry name" value="SH3-domain"/>
    <property type="match status" value="1"/>
</dbReference>
<dbReference type="AlphaFoldDB" id="A0A545VMK7"/>
<proteinExistence type="predicted"/>
<dbReference type="STRING" id="43265.A0A545VMK7"/>
<feature type="domain" description="SH3" evidence="4">
    <location>
        <begin position="714"/>
        <end position="773"/>
    </location>
</feature>
<feature type="compositionally biased region" description="Basic and acidic residues" evidence="3">
    <location>
        <begin position="443"/>
        <end position="456"/>
    </location>
</feature>
<evidence type="ECO:0000256" key="1">
    <source>
        <dbReference type="ARBA" id="ARBA00022443"/>
    </source>
</evidence>
<name>A0A545VMK7_9HYPO</name>
<dbReference type="InterPro" id="IPR001452">
    <property type="entry name" value="SH3_domain"/>
</dbReference>
<gene>
    <name evidence="5" type="ORF">IF1G_10190</name>
</gene>